<dbReference type="PANTHER" id="PTHR42760:SF37">
    <property type="entry name" value="CLAVALDEHYDE DEHYDROGENASE"/>
    <property type="match status" value="1"/>
</dbReference>
<dbReference type="SUPFAM" id="SSF51735">
    <property type="entry name" value="NAD(P)-binding Rossmann-fold domains"/>
    <property type="match status" value="1"/>
</dbReference>
<evidence type="ECO:0000256" key="2">
    <source>
        <dbReference type="ARBA" id="ARBA00023002"/>
    </source>
</evidence>
<proteinExistence type="inferred from homology"/>
<dbReference type="InterPro" id="IPR036291">
    <property type="entry name" value="NAD(P)-bd_dom_sf"/>
</dbReference>
<evidence type="ECO:0000313" key="3">
    <source>
        <dbReference type="EMBL" id="KEY66404.1"/>
    </source>
</evidence>
<accession>A0A084AM75</accession>
<dbReference type="CDD" id="cd05233">
    <property type="entry name" value="SDR_c"/>
    <property type="match status" value="1"/>
</dbReference>
<keyword evidence="2" id="KW-0560">Oxidoreductase</keyword>
<evidence type="ECO:0000256" key="1">
    <source>
        <dbReference type="ARBA" id="ARBA00006484"/>
    </source>
</evidence>
<dbReference type="EMBL" id="KL648659">
    <property type="protein sequence ID" value="KEY66404.1"/>
    <property type="molecule type" value="Genomic_DNA"/>
</dbReference>
<name>A0A084AM75_STACB</name>
<dbReference type="Gene3D" id="3.40.50.720">
    <property type="entry name" value="NAD(P)-binding Rossmann-like Domain"/>
    <property type="match status" value="1"/>
</dbReference>
<gene>
    <name evidence="3" type="ORF">S7711_05837</name>
</gene>
<dbReference type="Proteomes" id="UP000028045">
    <property type="component" value="Unassembled WGS sequence"/>
</dbReference>
<dbReference type="GO" id="GO:0016616">
    <property type="term" value="F:oxidoreductase activity, acting on the CH-OH group of donors, NAD or NADP as acceptor"/>
    <property type="evidence" value="ECO:0007669"/>
    <property type="project" value="TreeGrafter"/>
</dbReference>
<dbReference type="Pfam" id="PF00106">
    <property type="entry name" value="adh_short"/>
    <property type="match status" value="1"/>
</dbReference>
<dbReference type="InterPro" id="IPR002347">
    <property type="entry name" value="SDR_fam"/>
</dbReference>
<dbReference type="HOGENOM" id="CLU_010194_8_0_1"/>
<comment type="similarity">
    <text evidence="1">Belongs to the short-chain dehydrogenases/reductases (SDR) family.</text>
</comment>
<keyword evidence="4" id="KW-1185">Reference proteome</keyword>
<protein>
    <submittedName>
        <fullName evidence="3">Uncharacterized protein</fullName>
    </submittedName>
</protein>
<sequence>MDSLPDNYFVESFQYTPNVYNDQYPSIDPSRPALSLTGKVVIITGASRGIGAKAFAPAFTKAGVKGMVLIATNADRLRSVEAEAYAINAEIQVLAITVDISDKCSVDGAFERIKDVFGHADILVNNAGVNLEGDGSLIGNEDPDDWWKNFEVNTKGTFLISRAFLRQLPTQEAPAVIITLVTLAAWKTFAHLSGYGISKAGALQIAQHIAAGYPNVTTVSVHPGLVDTDMLMDQFRRFTRQTPELLGGLAVWLSHPHARFLTGRTVGSHWSVDDLVTMQDEIVGKNLLQMDLIGNFDSARFK</sequence>
<dbReference type="AlphaFoldDB" id="A0A084AM75"/>
<reference evidence="3 4" key="1">
    <citation type="journal article" date="2014" name="BMC Genomics">
        <title>Comparative genome sequencing reveals chemotype-specific gene clusters in the toxigenic black mold Stachybotrys.</title>
        <authorList>
            <person name="Semeiks J."/>
            <person name="Borek D."/>
            <person name="Otwinowski Z."/>
            <person name="Grishin N.V."/>
        </authorList>
    </citation>
    <scope>NUCLEOTIDE SEQUENCE [LARGE SCALE GENOMIC DNA]</scope>
    <source>
        <strain evidence="4">CBS 109288 / IBT 7711</strain>
    </source>
</reference>
<dbReference type="OrthoDB" id="1933717at2759"/>
<dbReference type="PRINTS" id="PR00081">
    <property type="entry name" value="GDHRDH"/>
</dbReference>
<evidence type="ECO:0000313" key="4">
    <source>
        <dbReference type="Proteomes" id="UP000028045"/>
    </source>
</evidence>
<organism evidence="3 4">
    <name type="scientific">Stachybotrys chartarum (strain CBS 109288 / IBT 7711)</name>
    <name type="common">Toxic black mold</name>
    <name type="synonym">Stilbospora chartarum</name>
    <dbReference type="NCBI Taxonomy" id="1280523"/>
    <lineage>
        <taxon>Eukaryota</taxon>
        <taxon>Fungi</taxon>
        <taxon>Dikarya</taxon>
        <taxon>Ascomycota</taxon>
        <taxon>Pezizomycotina</taxon>
        <taxon>Sordariomycetes</taxon>
        <taxon>Hypocreomycetidae</taxon>
        <taxon>Hypocreales</taxon>
        <taxon>Stachybotryaceae</taxon>
        <taxon>Stachybotrys</taxon>
    </lineage>
</organism>
<dbReference type="PANTHER" id="PTHR42760">
    <property type="entry name" value="SHORT-CHAIN DEHYDROGENASES/REDUCTASES FAMILY MEMBER"/>
    <property type="match status" value="1"/>
</dbReference>